<dbReference type="InterPro" id="IPR056884">
    <property type="entry name" value="NPHP3-like_N"/>
</dbReference>
<keyword evidence="6" id="KW-1185">Reference proteome</keyword>
<keyword evidence="2" id="KW-0479">Metal-binding</keyword>
<evidence type="ECO:0000256" key="1">
    <source>
        <dbReference type="ARBA" id="ARBA00022737"/>
    </source>
</evidence>
<dbReference type="PANTHER" id="PTHR10039:SF14">
    <property type="entry name" value="NACHT DOMAIN-CONTAINING PROTEIN"/>
    <property type="match status" value="1"/>
</dbReference>
<dbReference type="SUPFAM" id="SSF57667">
    <property type="entry name" value="beta-beta-alpha zinc fingers"/>
    <property type="match status" value="1"/>
</dbReference>
<keyword evidence="2" id="KW-0863">Zinc-finger</keyword>
<proteinExistence type="predicted"/>
<organism evidence="5 6">
    <name type="scientific">Thelonectria olida</name>
    <dbReference type="NCBI Taxonomy" id="1576542"/>
    <lineage>
        <taxon>Eukaryota</taxon>
        <taxon>Fungi</taxon>
        <taxon>Dikarya</taxon>
        <taxon>Ascomycota</taxon>
        <taxon>Pezizomycotina</taxon>
        <taxon>Sordariomycetes</taxon>
        <taxon>Hypocreomycetidae</taxon>
        <taxon>Hypocreales</taxon>
        <taxon>Nectriaceae</taxon>
        <taxon>Thelonectria</taxon>
    </lineage>
</organism>
<dbReference type="InterPro" id="IPR013087">
    <property type="entry name" value="Znf_C2H2_type"/>
</dbReference>
<dbReference type="EMBL" id="JAGPYM010000004">
    <property type="protein sequence ID" value="KAH6895917.1"/>
    <property type="molecule type" value="Genomic_DNA"/>
</dbReference>
<feature type="domain" description="C2H2-type" evidence="4">
    <location>
        <begin position="979"/>
        <end position="1006"/>
    </location>
</feature>
<dbReference type="SUPFAM" id="SSF52540">
    <property type="entry name" value="P-loop containing nucleoside triphosphate hydrolases"/>
    <property type="match status" value="1"/>
</dbReference>
<evidence type="ECO:0000256" key="3">
    <source>
        <dbReference type="SAM" id="MobiDB-lite"/>
    </source>
</evidence>
<dbReference type="Pfam" id="PF22939">
    <property type="entry name" value="WHD_GPIID"/>
    <property type="match status" value="1"/>
</dbReference>
<dbReference type="InterPro" id="IPR054471">
    <property type="entry name" value="GPIID_WHD"/>
</dbReference>
<dbReference type="Gene3D" id="3.40.50.300">
    <property type="entry name" value="P-loop containing nucleotide triphosphate hydrolases"/>
    <property type="match status" value="1"/>
</dbReference>
<accession>A0A9P8WF56</accession>
<dbReference type="Pfam" id="PF24883">
    <property type="entry name" value="NPHP3_N"/>
    <property type="match status" value="1"/>
</dbReference>
<dbReference type="InterPro" id="IPR027417">
    <property type="entry name" value="P-loop_NTPase"/>
</dbReference>
<dbReference type="PANTHER" id="PTHR10039">
    <property type="entry name" value="AMELOGENIN"/>
    <property type="match status" value="1"/>
</dbReference>
<name>A0A9P8WF56_9HYPO</name>
<evidence type="ECO:0000259" key="4">
    <source>
        <dbReference type="PROSITE" id="PS50157"/>
    </source>
</evidence>
<dbReference type="PROSITE" id="PS00028">
    <property type="entry name" value="ZINC_FINGER_C2H2_1"/>
    <property type="match status" value="2"/>
</dbReference>
<keyword evidence="2" id="KW-0862">Zinc</keyword>
<dbReference type="Pfam" id="PF00096">
    <property type="entry name" value="zf-C2H2"/>
    <property type="match status" value="1"/>
</dbReference>
<dbReference type="InterPro" id="IPR036236">
    <property type="entry name" value="Znf_C2H2_sf"/>
</dbReference>
<keyword evidence="1" id="KW-0677">Repeat</keyword>
<dbReference type="SMART" id="SM00355">
    <property type="entry name" value="ZnF_C2H2"/>
    <property type="match status" value="4"/>
</dbReference>
<gene>
    <name evidence="5" type="ORF">B0T10DRAFT_603504</name>
</gene>
<reference evidence="5 6" key="1">
    <citation type="journal article" date="2021" name="Nat. Commun.">
        <title>Genetic determinants of endophytism in the Arabidopsis root mycobiome.</title>
        <authorList>
            <person name="Mesny F."/>
            <person name="Miyauchi S."/>
            <person name="Thiergart T."/>
            <person name="Pickel B."/>
            <person name="Atanasova L."/>
            <person name="Karlsson M."/>
            <person name="Huettel B."/>
            <person name="Barry K.W."/>
            <person name="Haridas S."/>
            <person name="Chen C."/>
            <person name="Bauer D."/>
            <person name="Andreopoulos W."/>
            <person name="Pangilinan J."/>
            <person name="LaButti K."/>
            <person name="Riley R."/>
            <person name="Lipzen A."/>
            <person name="Clum A."/>
            <person name="Drula E."/>
            <person name="Henrissat B."/>
            <person name="Kohler A."/>
            <person name="Grigoriev I.V."/>
            <person name="Martin F.M."/>
            <person name="Hacquard S."/>
        </authorList>
    </citation>
    <scope>NUCLEOTIDE SEQUENCE [LARGE SCALE GENOMIC DNA]</scope>
    <source>
        <strain evidence="5 6">MPI-CAGE-CH-0241</strain>
    </source>
</reference>
<feature type="compositionally biased region" description="Basic and acidic residues" evidence="3">
    <location>
        <begin position="918"/>
        <end position="933"/>
    </location>
</feature>
<dbReference type="Proteomes" id="UP000777438">
    <property type="component" value="Unassembled WGS sequence"/>
</dbReference>
<comment type="caution">
    <text evidence="5">The sequence shown here is derived from an EMBL/GenBank/DDBJ whole genome shotgun (WGS) entry which is preliminary data.</text>
</comment>
<sequence length="1007" mass="117772">MEDYKRIFHEAVARFVEESSDQQIGKFRTASMKSVKAQIVIIQRDQEKAKAMVNFNRFASFLQAMGHFEDAIKALNMDIPDLSVYLWGPPKVIFEFAKEDATTLDSILDSYDKFGQHLPVVSEYKSQLTTQPNMKICLSWMYDDLLRFNSIILGLFKTRSWKKTFLANWRDMEANSSPFQTLIRSFDVHTNLLKQSTELQHHRATLETHRNLNDHIMRYNRDHGELLMNSRSQEEINQKLNDYIMGYRRDRDELLASAREQDQDRKYGQYIDVTKWLKSPGEERSEIQYQNEFSSTRSEHPETGKWFLAEDPIRDWMDSDIPDFPILWVHGKKGAGKTIIASLLIEHLIENYGDRRKCSYFYCRESHQSLKEPRVFAIKKSLLRQMVAHNRDLLPTLYEKRMNSHHILADEKTANTLLDLFCDINMNQFIVIDGLDELTETDRRSLLKQLEAMVAKCEEDDHPEKIRVMILSTDSSAIRERLAQKDKDCHRVGEYQIRRSSSEKDIQIYVSKRVEKLGQKYYLSPDDLEMAISKTCENSEGMMLYAFLVTDNLIQQPDARWVLHELGNEFPKGLEGAYEKIINRLRERIHENTWKEASKIFGWLSYAKRPLKLHELQAATSINVDVNEDGSARIQDIQRLVKPIEDVCGSLVHIIGGERIEFIHETAKRFIMKKENLDGQALECDLLVICLRYLSLSCFRKSLQSDGRERFAKKGYYAFQDYAISEWFEHLKGVIRNSTDIFYGPSKGLDYRLKISGALQSFYTQFRTDLETVSQEQRDQEADGIAEATRDCAAFAQLEFYQPLLGIWKHVLMHHKRHTKKQSQVSIKDLGDALKGIRKVLERLVPQLDEKDPIQPQRTLREFYGHNIFKCTRVTCAFFYEGFESEESRKLHDARHDRSFLCEAPECMYATFGFSSSRDRENHYTSTHPERASRGPVFPSFNAQRADARHQCDDCPKSFTRAAALIAHRDSAHLMRKPFSCSTCGRDFTRNNDRRRHEKLHLRRRRT</sequence>
<feature type="domain" description="C2H2-type" evidence="4">
    <location>
        <begin position="950"/>
        <end position="978"/>
    </location>
</feature>
<feature type="region of interest" description="Disordered" evidence="3">
    <location>
        <begin position="918"/>
        <end position="937"/>
    </location>
</feature>
<dbReference type="PROSITE" id="PS50157">
    <property type="entry name" value="ZINC_FINGER_C2H2_2"/>
    <property type="match status" value="2"/>
</dbReference>
<protein>
    <recommendedName>
        <fullName evidence="4">C2H2-type domain-containing protein</fullName>
    </recommendedName>
</protein>
<dbReference type="Gene3D" id="3.30.160.60">
    <property type="entry name" value="Classic Zinc Finger"/>
    <property type="match status" value="1"/>
</dbReference>
<dbReference type="OrthoDB" id="21416at2759"/>
<evidence type="ECO:0000256" key="2">
    <source>
        <dbReference type="PROSITE-ProRule" id="PRU00042"/>
    </source>
</evidence>
<evidence type="ECO:0000313" key="5">
    <source>
        <dbReference type="EMBL" id="KAH6895917.1"/>
    </source>
</evidence>
<evidence type="ECO:0000313" key="6">
    <source>
        <dbReference type="Proteomes" id="UP000777438"/>
    </source>
</evidence>
<dbReference type="GO" id="GO:0008270">
    <property type="term" value="F:zinc ion binding"/>
    <property type="evidence" value="ECO:0007669"/>
    <property type="project" value="UniProtKB-KW"/>
</dbReference>
<dbReference type="AlphaFoldDB" id="A0A9P8WF56"/>